<dbReference type="AlphaFoldDB" id="A0A418M274"/>
<dbReference type="Proteomes" id="UP000283523">
    <property type="component" value="Unassembled WGS sequence"/>
</dbReference>
<evidence type="ECO:0000313" key="2">
    <source>
        <dbReference type="EMBL" id="RIV19833.1"/>
    </source>
</evidence>
<sequence length="138" mass="15591">MFGGWAIANVVVGGTGMFFTDGYWHHFHHMNAAWGSINLIVAGAFLYQVRQLRATASRPVLTQTERQFRRFLRINLGLDLLYIAVGYWLNQQGAGSLTHQAMLQGFGQAIMLQGVTLLSVDLLSLTIWLKRRARLQRT</sequence>
<keyword evidence="1" id="KW-1133">Transmembrane helix</keyword>
<feature type="transmembrane region" description="Helical" evidence="1">
    <location>
        <begin position="70"/>
        <end position="89"/>
    </location>
</feature>
<protein>
    <submittedName>
        <fullName evidence="2">Uncharacterized protein</fullName>
    </submittedName>
</protein>
<comment type="caution">
    <text evidence="2">The sequence shown here is derived from an EMBL/GenBank/DDBJ whole genome shotgun (WGS) entry which is preliminary data.</text>
</comment>
<dbReference type="InterPro" id="IPR054261">
    <property type="entry name" value="DUF6992"/>
</dbReference>
<proteinExistence type="predicted"/>
<dbReference type="EMBL" id="QXED01000007">
    <property type="protein sequence ID" value="RIV19833.1"/>
    <property type="molecule type" value="Genomic_DNA"/>
</dbReference>
<organism evidence="2 3">
    <name type="scientific">Fibrisoma montanum</name>
    <dbReference type="NCBI Taxonomy" id="2305895"/>
    <lineage>
        <taxon>Bacteria</taxon>
        <taxon>Pseudomonadati</taxon>
        <taxon>Bacteroidota</taxon>
        <taxon>Cytophagia</taxon>
        <taxon>Cytophagales</taxon>
        <taxon>Spirosomataceae</taxon>
        <taxon>Fibrisoma</taxon>
    </lineage>
</organism>
<feature type="transmembrane region" description="Helical" evidence="1">
    <location>
        <begin position="32"/>
        <end position="49"/>
    </location>
</feature>
<name>A0A418M274_9BACT</name>
<reference evidence="2 3" key="1">
    <citation type="submission" date="2018-08" db="EMBL/GenBank/DDBJ databases">
        <title>Fibrisoma montanum sp. nov., isolated from Danxia mountain soil.</title>
        <authorList>
            <person name="Huang Y."/>
        </authorList>
    </citation>
    <scope>NUCLEOTIDE SEQUENCE [LARGE SCALE GENOMIC DNA]</scope>
    <source>
        <strain evidence="2 3">HYT19</strain>
    </source>
</reference>
<accession>A0A418M274</accession>
<evidence type="ECO:0000313" key="3">
    <source>
        <dbReference type="Proteomes" id="UP000283523"/>
    </source>
</evidence>
<keyword evidence="3" id="KW-1185">Reference proteome</keyword>
<evidence type="ECO:0000256" key="1">
    <source>
        <dbReference type="SAM" id="Phobius"/>
    </source>
</evidence>
<keyword evidence="1" id="KW-0812">Transmembrane</keyword>
<dbReference type="Pfam" id="PF22503">
    <property type="entry name" value="DUF6992"/>
    <property type="match status" value="1"/>
</dbReference>
<gene>
    <name evidence="2" type="ORF">DYU11_23185</name>
</gene>
<keyword evidence="1" id="KW-0472">Membrane</keyword>
<feature type="transmembrane region" description="Helical" evidence="1">
    <location>
        <begin position="109"/>
        <end position="129"/>
    </location>
</feature>